<dbReference type="PANTHER" id="PTHR36513:SF1">
    <property type="entry name" value="TRANSMEMBRANE PROTEIN"/>
    <property type="match status" value="1"/>
</dbReference>
<reference evidence="1" key="2">
    <citation type="journal article" date="2011" name="J. Bacteriol.">
        <title>Long-chain N-acyl amino acid synthases are linked to the putative PEP-CTERM/exosortase protein-sorting system in Gram-negative bacteria.</title>
        <authorList>
            <person name="Craig J.W."/>
            <person name="Cherry M.A."/>
            <person name="Brady S.F."/>
        </authorList>
    </citation>
    <scope>NUCLEOTIDE SEQUENCE</scope>
</reference>
<dbReference type="Pfam" id="PF05990">
    <property type="entry name" value="DUF900"/>
    <property type="match status" value="1"/>
</dbReference>
<proteinExistence type="predicted"/>
<accession>G4WVI3</accession>
<dbReference type="EMBL" id="JF429409">
    <property type="protein sequence ID" value="AEQ20435.1"/>
    <property type="molecule type" value="Genomic_DNA"/>
</dbReference>
<dbReference type="SUPFAM" id="SSF53474">
    <property type="entry name" value="alpha/beta-Hydrolases"/>
    <property type="match status" value="1"/>
</dbReference>
<dbReference type="PANTHER" id="PTHR36513">
    <property type="entry name" value="ABC TRANSMEMBRANE TYPE-1 DOMAIN-CONTAINING PROTEIN"/>
    <property type="match status" value="1"/>
</dbReference>
<dbReference type="GO" id="GO:0016787">
    <property type="term" value="F:hydrolase activity"/>
    <property type="evidence" value="ECO:0007669"/>
    <property type="project" value="UniProtKB-KW"/>
</dbReference>
<name>G4WVI3_9BACT</name>
<dbReference type="InterPro" id="IPR029058">
    <property type="entry name" value="AB_hydrolase_fold"/>
</dbReference>
<reference evidence="1" key="1">
    <citation type="journal article" date="2000" name="J. Am. Chem. Soc.">
        <title>Long-Chain N-Acyl Amino Acid Antibiotics Isolated from Heterologously Expressed Environmental DNA.</title>
        <authorList>
            <person name="Brady S.F."/>
            <person name="Clardy J."/>
        </authorList>
    </citation>
    <scope>NUCLEOTIDE SEQUENCE</scope>
</reference>
<dbReference type="Gene3D" id="3.40.50.1820">
    <property type="entry name" value="alpha/beta hydrolase"/>
    <property type="match status" value="1"/>
</dbReference>
<evidence type="ECO:0000313" key="1">
    <source>
        <dbReference type="EMBL" id="AEQ20435.1"/>
    </source>
</evidence>
<protein>
    <submittedName>
        <fullName evidence="1">Alpha/beta hydrolase</fullName>
    </submittedName>
</protein>
<dbReference type="InterPro" id="IPR010297">
    <property type="entry name" value="DUF900_hydrolase"/>
</dbReference>
<organism evidence="1">
    <name type="scientific">uncultured bacterium CSL12</name>
    <dbReference type="NCBI Taxonomy" id="1091567"/>
    <lineage>
        <taxon>Bacteria</taxon>
        <taxon>environmental samples</taxon>
    </lineage>
</organism>
<dbReference type="AlphaFoldDB" id="G4WVI3"/>
<keyword evidence="1" id="KW-0378">Hydrolase</keyword>
<sequence>MLFQNGKHRLAKIQPSALLDAMNVAKFKAEDPDQHFTFAYPIEELTPTDFRSDLKKLLRASTSRSVTLFVHGYANSFKDAAFRTAQLSFDLRLERYDTVPVLFSWPSDPSGINYPGAKDRIRSAGNHLAIFLNRLVGATGVGVVHIIAHSMGADVLAVALDIPRVKLQV</sequence>